<dbReference type="EMBL" id="KN395538">
    <property type="protein sequence ID" value="KHG11276.1"/>
    <property type="molecule type" value="Genomic_DNA"/>
</dbReference>
<sequence length="38" mass="4239">MRLRATFNAALRDPRRCSRKSGDNHAGDIDRLVALITA</sequence>
<dbReference type="Proteomes" id="UP000032142">
    <property type="component" value="Unassembled WGS sequence"/>
</dbReference>
<organism evidence="1 2">
    <name type="scientific">Gossypium arboreum</name>
    <name type="common">Tree cotton</name>
    <name type="synonym">Gossypium nanking</name>
    <dbReference type="NCBI Taxonomy" id="29729"/>
    <lineage>
        <taxon>Eukaryota</taxon>
        <taxon>Viridiplantae</taxon>
        <taxon>Streptophyta</taxon>
        <taxon>Embryophyta</taxon>
        <taxon>Tracheophyta</taxon>
        <taxon>Spermatophyta</taxon>
        <taxon>Magnoliopsida</taxon>
        <taxon>eudicotyledons</taxon>
        <taxon>Gunneridae</taxon>
        <taxon>Pentapetalae</taxon>
        <taxon>rosids</taxon>
        <taxon>malvids</taxon>
        <taxon>Malvales</taxon>
        <taxon>Malvaceae</taxon>
        <taxon>Malvoideae</taxon>
        <taxon>Gossypium</taxon>
    </lineage>
</organism>
<gene>
    <name evidence="1" type="ORF">F383_13446</name>
</gene>
<dbReference type="AlphaFoldDB" id="A0A0B0NJN2"/>
<evidence type="ECO:0000313" key="1">
    <source>
        <dbReference type="EMBL" id="KHG11276.1"/>
    </source>
</evidence>
<reference evidence="2" key="1">
    <citation type="submission" date="2014-09" db="EMBL/GenBank/DDBJ databases">
        <authorList>
            <person name="Mudge J."/>
            <person name="Ramaraj T."/>
            <person name="Lindquist I.E."/>
            <person name="Bharti A.K."/>
            <person name="Sundararajan A."/>
            <person name="Cameron C.T."/>
            <person name="Woodward J.E."/>
            <person name="May G.D."/>
            <person name="Brubaker C."/>
            <person name="Broadhvest J."/>
            <person name="Wilkins T.A."/>
        </authorList>
    </citation>
    <scope>NUCLEOTIDE SEQUENCE</scope>
    <source>
        <strain evidence="2">cv. AKA8401</strain>
    </source>
</reference>
<evidence type="ECO:0000313" key="2">
    <source>
        <dbReference type="Proteomes" id="UP000032142"/>
    </source>
</evidence>
<keyword evidence="2" id="KW-1185">Reference proteome</keyword>
<proteinExistence type="predicted"/>
<name>A0A0B0NJN2_GOSAR</name>
<accession>A0A0B0NJN2</accession>
<protein>
    <submittedName>
        <fullName evidence="1">50S ribosomal L35</fullName>
    </submittedName>
</protein>